<dbReference type="InterPro" id="IPR057476">
    <property type="entry name" value="Cux_N"/>
</dbReference>
<comment type="caution">
    <text evidence="5">The sequence shown here is derived from an EMBL/GenBank/DDBJ whole genome shotgun (WGS) entry which is preliminary data.</text>
</comment>
<dbReference type="InParanoid" id="A0A2P6P0R0"/>
<evidence type="ECO:0000313" key="5">
    <source>
        <dbReference type="EMBL" id="PRP89795.1"/>
    </source>
</evidence>
<gene>
    <name evidence="5" type="ORF">PROFUN_00137</name>
</gene>
<reference evidence="5 6" key="1">
    <citation type="journal article" date="2018" name="Genome Biol. Evol.">
        <title>Multiple Roots of Fruiting Body Formation in Amoebozoa.</title>
        <authorList>
            <person name="Hillmann F."/>
            <person name="Forbes G."/>
            <person name="Novohradska S."/>
            <person name="Ferling I."/>
            <person name="Riege K."/>
            <person name="Groth M."/>
            <person name="Westermann M."/>
            <person name="Marz M."/>
            <person name="Spaller T."/>
            <person name="Winckler T."/>
            <person name="Schaap P."/>
            <person name="Glockner G."/>
        </authorList>
    </citation>
    <scope>NUCLEOTIDE SEQUENCE [LARGE SCALE GENOMIC DNA]</scope>
    <source>
        <strain evidence="5 6">Jena</strain>
    </source>
</reference>
<protein>
    <submittedName>
        <fullName evidence="5">Trichohyalin</fullName>
    </submittedName>
</protein>
<dbReference type="AlphaFoldDB" id="A0A2P6P0R0"/>
<proteinExistence type="predicted"/>
<feature type="compositionally biased region" description="Low complexity" evidence="3">
    <location>
        <begin position="796"/>
        <end position="811"/>
    </location>
</feature>
<keyword evidence="6" id="KW-1185">Reference proteome</keyword>
<accession>A0A2P6P0R0</accession>
<feature type="region of interest" description="Disordered" evidence="3">
    <location>
        <begin position="860"/>
        <end position="883"/>
    </location>
</feature>
<dbReference type="Proteomes" id="UP000241769">
    <property type="component" value="Unassembled WGS sequence"/>
</dbReference>
<evidence type="ECO:0000259" key="4">
    <source>
        <dbReference type="Pfam" id="PF25398"/>
    </source>
</evidence>
<feature type="domain" description="Cux N-terminal" evidence="4">
    <location>
        <begin position="5"/>
        <end position="89"/>
    </location>
</feature>
<feature type="compositionally biased region" description="Basic and acidic residues" evidence="3">
    <location>
        <begin position="555"/>
        <end position="571"/>
    </location>
</feature>
<keyword evidence="1 2" id="KW-0175">Coiled coil</keyword>
<dbReference type="STRING" id="1890364.A0A2P6P0R0"/>
<feature type="coiled-coil region" evidence="2">
    <location>
        <begin position="125"/>
        <end position="304"/>
    </location>
</feature>
<feature type="region of interest" description="Disordered" evidence="3">
    <location>
        <begin position="551"/>
        <end position="571"/>
    </location>
</feature>
<name>A0A2P6P0R0_9EUKA</name>
<dbReference type="Pfam" id="PF25398">
    <property type="entry name" value="CUX1_N"/>
    <property type="match status" value="1"/>
</dbReference>
<feature type="compositionally biased region" description="Basic and acidic residues" evidence="3">
    <location>
        <begin position="786"/>
        <end position="795"/>
    </location>
</feature>
<dbReference type="PANTHER" id="PTHR14043">
    <property type="entry name" value="CCAAT DISPLACEMENT PROTEIN-RELATED"/>
    <property type="match status" value="1"/>
</dbReference>
<dbReference type="OrthoDB" id="10257567at2759"/>
<feature type="region of interest" description="Disordered" evidence="3">
    <location>
        <begin position="482"/>
        <end position="502"/>
    </location>
</feature>
<evidence type="ECO:0000256" key="2">
    <source>
        <dbReference type="SAM" id="Coils"/>
    </source>
</evidence>
<organism evidence="5 6">
    <name type="scientific">Planoprotostelium fungivorum</name>
    <dbReference type="NCBI Taxonomy" id="1890364"/>
    <lineage>
        <taxon>Eukaryota</taxon>
        <taxon>Amoebozoa</taxon>
        <taxon>Evosea</taxon>
        <taxon>Variosea</taxon>
        <taxon>Cavosteliida</taxon>
        <taxon>Cavosteliaceae</taxon>
        <taxon>Planoprotostelium</taxon>
    </lineage>
</organism>
<evidence type="ECO:0000256" key="1">
    <source>
        <dbReference type="ARBA" id="ARBA00023054"/>
    </source>
</evidence>
<evidence type="ECO:0000313" key="6">
    <source>
        <dbReference type="Proteomes" id="UP000241769"/>
    </source>
</evidence>
<dbReference type="EMBL" id="MDYQ01000001">
    <property type="protein sequence ID" value="PRP89795.1"/>
    <property type="molecule type" value="Genomic_DNA"/>
</dbReference>
<feature type="region of interest" description="Disordered" evidence="3">
    <location>
        <begin position="786"/>
        <end position="811"/>
    </location>
</feature>
<evidence type="ECO:0000256" key="3">
    <source>
        <dbReference type="SAM" id="MobiDB-lite"/>
    </source>
</evidence>
<sequence length="1012" mass="118353">MSDVYWTNLRWQDKKQEIEEHIGKIDHYKEDAVVNRKKLVEVTKEFRTIPDEQKMEKFPALLKTYQQEVDRLTKRATSTEEFFHQMTDQVGYFFTYIISPAKLFRKELRQQQYLLKPEFDANQIIDKLKSQIVEKEEQSRQLRGENEQYASNIQSIVRQANEQMEIVKGDLAQREADLQQCRQEMKVMNETHASSLEAEREEANRLKQTVAERERDLQQCREELNASRSETDNIQAEMDKLSQQHLEAERKVNEYYQKCLTMEEQLSSRSAQTDEISEKEDSAVQELRDEIQILKAKVAEGDRAIEENSRNVQLLDDLRSQLTTLQTQPSETERHNTEWLTEKEDLEAQLIETRGKLEEYRERMKRRDREMKDTMTSVKEEKNKLLSDFEVLRTELERLNKEMSEAEISTESLKQNLQRTTAEKSQISEECERLRREIAERNEGEDHSAALAEDREKFLVELEEKNRQLDELRDQLSRTKREIEEREKRYSQEEKRSAEERKTMNHEMNQLNEELEAKEKTLHKASTEVQEMNREMTKLLKEKNDSMQRINQTEEENRILRNKLEKSQKDREALNQQVLREGSSLTSEIEEYKAKAVRIENEKEQLAQLLETRMQKTKDAVTQRDKLIGENMKLSEETGELRDQNVQLRATNAKMEREVAAVNEKLNSLLRYEKTCAELSVKVKSLTEENTRMKTEALKKSQMSSGISEELTRTNDDLQRAEHMVTVLTAQNTQLLSEIEHMQGSTESVAKEYTQWNMERDSLKIQLDEAQQEARRALSKADEYKNKVKNSEAERNSASAALDKSAAASRDASIRHQEIVSNFEARCREMETASMQMQAQIQNLISKENRLKEKLKSVSEELLSEKEKSKERGPPEPSKVDQLQRELHNAIVRRDELEAKLQESRELVRLYENDRMAKSTETTRRMSTSTPSTSLSDFPLSLLVTAGRRFFEFFRPPSDGPTVDPVFSQNADGISFSLPTADSYNDTAIASLSINNLFRTRAPMSPPIENEV</sequence>